<dbReference type="GO" id="GO:0003677">
    <property type="term" value="F:DNA binding"/>
    <property type="evidence" value="ECO:0007669"/>
    <property type="project" value="UniProtKB-KW"/>
</dbReference>
<keyword evidence="2" id="KW-0238">DNA-binding</keyword>
<comment type="caution">
    <text evidence="4">The sequence shown here is derived from an EMBL/GenBank/DDBJ whole genome shotgun (WGS) entry which is preliminary data.</text>
</comment>
<dbReference type="PROSITE" id="PS01007">
    <property type="entry name" value="TRANSPOSASE_MUTATOR"/>
    <property type="match status" value="1"/>
</dbReference>
<organism evidence="4">
    <name type="scientific">mine drainage metagenome</name>
    <dbReference type="NCBI Taxonomy" id="410659"/>
    <lineage>
        <taxon>unclassified sequences</taxon>
        <taxon>metagenomes</taxon>
        <taxon>ecological metagenomes</taxon>
    </lineage>
</organism>
<protein>
    <submittedName>
        <fullName evidence="4">Transposase, mutator family</fullName>
    </submittedName>
</protein>
<dbReference type="PANTHER" id="PTHR33217:SF7">
    <property type="entry name" value="TRANSPOSASE FOR INSERTION SEQUENCE ELEMENT IS1081"/>
    <property type="match status" value="1"/>
</dbReference>
<dbReference type="PANTHER" id="PTHR33217">
    <property type="entry name" value="TRANSPOSASE FOR INSERTION SEQUENCE ELEMENT IS1081"/>
    <property type="match status" value="1"/>
</dbReference>
<sequence>MTRPKKDMTESKSTREQMLALLQGDDAMRMLLQTTVQEVLEAEMDEALGAGKGERTNERRGYRSGYYGRKLTTRIGTLELRVPQDRGGLFRTEVFARYQRSEKALLLALAEMYVQGVSTRKVRAVTEELCGHGFSASSVSAITVQLDTELERFMTRPLTEEYAYLILDARYERVREAGVIRSRAVLVALGIDWEGRRQVLAVELANRESTTAWRDFLIGLKQRGLSGVHLVVTDDHDGLKKAVAEVLPTALWQRCYVHFLRNALDHLPRSADRACLQELRWLYDRRDATEARTDLAAWLARWQDKHPKLCAWVEANIEETFAYYRLPAAHHKHLKSTNLLERLNQEFKRRTHIVRIFTDEPCCLRLIRALAVEIHEEWIDANRYLNMEPLRESLKKPTPERRAA</sequence>
<accession>A0A1J5P9E6</accession>
<dbReference type="InterPro" id="IPR001207">
    <property type="entry name" value="Transposase_mutator"/>
</dbReference>
<proteinExistence type="predicted"/>
<evidence type="ECO:0000256" key="2">
    <source>
        <dbReference type="ARBA" id="ARBA00023125"/>
    </source>
</evidence>
<reference evidence="4" key="1">
    <citation type="submission" date="2016-10" db="EMBL/GenBank/DDBJ databases">
        <title>Sequence of Gallionella enrichment culture.</title>
        <authorList>
            <person name="Poehlein A."/>
            <person name="Muehling M."/>
            <person name="Daniel R."/>
        </authorList>
    </citation>
    <scope>NUCLEOTIDE SEQUENCE</scope>
</reference>
<gene>
    <name evidence="4" type="ORF">GALL_505930</name>
</gene>
<dbReference type="GO" id="GO:0006313">
    <property type="term" value="P:DNA transposition"/>
    <property type="evidence" value="ECO:0007669"/>
    <property type="project" value="InterPro"/>
</dbReference>
<name>A0A1J5P9E6_9ZZZZ</name>
<keyword evidence="1" id="KW-0815">Transposition</keyword>
<keyword evidence="3" id="KW-0233">DNA recombination</keyword>
<evidence type="ECO:0000256" key="1">
    <source>
        <dbReference type="ARBA" id="ARBA00022578"/>
    </source>
</evidence>
<dbReference type="NCBIfam" id="NF033543">
    <property type="entry name" value="transpos_IS256"/>
    <property type="match status" value="1"/>
</dbReference>
<dbReference type="AlphaFoldDB" id="A0A1J5P9E6"/>
<evidence type="ECO:0000256" key="3">
    <source>
        <dbReference type="ARBA" id="ARBA00023172"/>
    </source>
</evidence>
<evidence type="ECO:0000313" key="4">
    <source>
        <dbReference type="EMBL" id="OIQ67826.1"/>
    </source>
</evidence>
<dbReference type="Pfam" id="PF00872">
    <property type="entry name" value="Transposase_mut"/>
    <property type="match status" value="1"/>
</dbReference>
<dbReference type="GO" id="GO:0004803">
    <property type="term" value="F:transposase activity"/>
    <property type="evidence" value="ECO:0007669"/>
    <property type="project" value="InterPro"/>
</dbReference>
<dbReference type="EMBL" id="MLJW01005680">
    <property type="protein sequence ID" value="OIQ67826.1"/>
    <property type="molecule type" value="Genomic_DNA"/>
</dbReference>